<sequence>MKNTRILNDLSCKDSTSIHETELYCFIFQCTQRKRAMLSSISYSYERK</sequence>
<reference evidence="1" key="1">
    <citation type="submission" date="2018-02" db="EMBL/GenBank/DDBJ databases">
        <title>Rhizophora mucronata_Transcriptome.</title>
        <authorList>
            <person name="Meera S.P."/>
            <person name="Sreeshan A."/>
            <person name="Augustine A."/>
        </authorList>
    </citation>
    <scope>NUCLEOTIDE SEQUENCE</scope>
    <source>
        <tissue evidence="1">Leaf</tissue>
    </source>
</reference>
<organism evidence="1">
    <name type="scientific">Rhizophora mucronata</name>
    <name type="common">Asiatic mangrove</name>
    <dbReference type="NCBI Taxonomy" id="61149"/>
    <lineage>
        <taxon>Eukaryota</taxon>
        <taxon>Viridiplantae</taxon>
        <taxon>Streptophyta</taxon>
        <taxon>Embryophyta</taxon>
        <taxon>Tracheophyta</taxon>
        <taxon>Spermatophyta</taxon>
        <taxon>Magnoliopsida</taxon>
        <taxon>eudicotyledons</taxon>
        <taxon>Gunneridae</taxon>
        <taxon>Pentapetalae</taxon>
        <taxon>rosids</taxon>
        <taxon>fabids</taxon>
        <taxon>Malpighiales</taxon>
        <taxon>Rhizophoraceae</taxon>
        <taxon>Rhizophora</taxon>
    </lineage>
</organism>
<proteinExistence type="predicted"/>
<name>A0A2P2NIP1_RHIMU</name>
<protein>
    <submittedName>
        <fullName evidence="1">Uncharacterized protein</fullName>
    </submittedName>
</protein>
<accession>A0A2P2NIP1</accession>
<dbReference type="EMBL" id="GGEC01061878">
    <property type="protein sequence ID" value="MBX42362.1"/>
    <property type="molecule type" value="Transcribed_RNA"/>
</dbReference>
<evidence type="ECO:0000313" key="1">
    <source>
        <dbReference type="EMBL" id="MBX42362.1"/>
    </source>
</evidence>
<dbReference type="AlphaFoldDB" id="A0A2P2NIP1"/>